<evidence type="ECO:0000313" key="2">
    <source>
        <dbReference type="Proteomes" id="UP001066276"/>
    </source>
</evidence>
<dbReference type="Proteomes" id="UP001066276">
    <property type="component" value="Chromosome 7"/>
</dbReference>
<organism evidence="1 2">
    <name type="scientific">Pleurodeles waltl</name>
    <name type="common">Iberian ribbed newt</name>
    <dbReference type="NCBI Taxonomy" id="8319"/>
    <lineage>
        <taxon>Eukaryota</taxon>
        <taxon>Metazoa</taxon>
        <taxon>Chordata</taxon>
        <taxon>Craniata</taxon>
        <taxon>Vertebrata</taxon>
        <taxon>Euteleostomi</taxon>
        <taxon>Amphibia</taxon>
        <taxon>Batrachia</taxon>
        <taxon>Caudata</taxon>
        <taxon>Salamandroidea</taxon>
        <taxon>Salamandridae</taxon>
        <taxon>Pleurodelinae</taxon>
        <taxon>Pleurodeles</taxon>
    </lineage>
</organism>
<sequence>MRPGFHVRAAKEVACAVSRKAAVDNAKLELLLTYVLQRRSATQARSVDKLRQLKVLSEEEDMLGSESYDEDVNVCVVTAGTIQEIPYRSLGGGCA</sequence>
<gene>
    <name evidence="1" type="ORF">NDU88_009860</name>
</gene>
<name>A0AAV7PX61_PLEWA</name>
<dbReference type="AlphaFoldDB" id="A0AAV7PX61"/>
<comment type="caution">
    <text evidence="1">The sequence shown here is derived from an EMBL/GenBank/DDBJ whole genome shotgun (WGS) entry which is preliminary data.</text>
</comment>
<proteinExistence type="predicted"/>
<dbReference type="EMBL" id="JANPWB010000011">
    <property type="protein sequence ID" value="KAJ1131524.1"/>
    <property type="molecule type" value="Genomic_DNA"/>
</dbReference>
<accession>A0AAV7PX61</accession>
<evidence type="ECO:0000313" key="1">
    <source>
        <dbReference type="EMBL" id="KAJ1131524.1"/>
    </source>
</evidence>
<protein>
    <submittedName>
        <fullName evidence="1">Uncharacterized protein</fullName>
    </submittedName>
</protein>
<reference evidence="1" key="1">
    <citation type="journal article" date="2022" name="bioRxiv">
        <title>Sequencing and chromosome-scale assembly of the giantPleurodeles waltlgenome.</title>
        <authorList>
            <person name="Brown T."/>
            <person name="Elewa A."/>
            <person name="Iarovenko S."/>
            <person name="Subramanian E."/>
            <person name="Araus A.J."/>
            <person name="Petzold A."/>
            <person name="Susuki M."/>
            <person name="Suzuki K.-i.T."/>
            <person name="Hayashi T."/>
            <person name="Toyoda A."/>
            <person name="Oliveira C."/>
            <person name="Osipova E."/>
            <person name="Leigh N.D."/>
            <person name="Simon A."/>
            <person name="Yun M.H."/>
        </authorList>
    </citation>
    <scope>NUCLEOTIDE SEQUENCE</scope>
    <source>
        <strain evidence="1">20211129_DDA</strain>
        <tissue evidence="1">Liver</tissue>
    </source>
</reference>
<keyword evidence="2" id="KW-1185">Reference proteome</keyword>